<dbReference type="GO" id="GO:0030244">
    <property type="term" value="P:cellulose biosynthetic process"/>
    <property type="evidence" value="ECO:0007669"/>
    <property type="project" value="InterPro"/>
</dbReference>
<keyword evidence="3" id="KW-0808">Transferase</keyword>
<feature type="binding site" evidence="10">
    <location>
        <position position="126"/>
    </location>
    <ligand>
        <name>UDP-alpha-D-glucose</name>
        <dbReference type="ChEBI" id="CHEBI:58885"/>
    </ligand>
</feature>
<evidence type="ECO:0000256" key="5">
    <source>
        <dbReference type="ARBA" id="ARBA00022989"/>
    </source>
</evidence>
<comment type="function">
    <text evidence="9">Thought to be a Golgi-localized beta-glycan synthase that polymerize the backbones of noncellulosic polysaccharides (hemicelluloses) of plant cell wall.</text>
</comment>
<gene>
    <name evidence="12" type="ORF">TIFTF001_037873</name>
</gene>
<keyword evidence="5 11" id="KW-1133">Transmembrane helix</keyword>
<keyword evidence="7 11" id="KW-0472">Membrane</keyword>
<feature type="binding site" evidence="10">
    <location>
        <position position="156"/>
    </location>
    <ligand>
        <name>UDP-alpha-D-glucose</name>
        <dbReference type="ChEBI" id="CHEBI:58885"/>
    </ligand>
</feature>
<feature type="binding site" evidence="10">
    <location>
        <position position="127"/>
    </location>
    <ligand>
        <name>UDP-alpha-D-glucose</name>
        <dbReference type="ChEBI" id="CHEBI:58885"/>
    </ligand>
</feature>
<evidence type="ECO:0000256" key="2">
    <source>
        <dbReference type="ARBA" id="ARBA00022676"/>
    </source>
</evidence>
<evidence type="ECO:0000313" key="13">
    <source>
        <dbReference type="Proteomes" id="UP001187192"/>
    </source>
</evidence>
<organism evidence="12 13">
    <name type="scientific">Ficus carica</name>
    <name type="common">Common fig</name>
    <dbReference type="NCBI Taxonomy" id="3494"/>
    <lineage>
        <taxon>Eukaryota</taxon>
        <taxon>Viridiplantae</taxon>
        <taxon>Streptophyta</taxon>
        <taxon>Embryophyta</taxon>
        <taxon>Tracheophyta</taxon>
        <taxon>Spermatophyta</taxon>
        <taxon>Magnoliopsida</taxon>
        <taxon>eudicotyledons</taxon>
        <taxon>Gunneridae</taxon>
        <taxon>Pentapetalae</taxon>
        <taxon>rosids</taxon>
        <taxon>fabids</taxon>
        <taxon>Rosales</taxon>
        <taxon>Moraceae</taxon>
        <taxon>Ficeae</taxon>
        <taxon>Ficus</taxon>
    </lineage>
</organism>
<dbReference type="EMBL" id="BTGU01000703">
    <property type="protein sequence ID" value="GMN68825.1"/>
    <property type="molecule type" value="Genomic_DNA"/>
</dbReference>
<dbReference type="Gene3D" id="3.90.550.10">
    <property type="entry name" value="Spore Coat Polysaccharide Biosynthesis Protein SpsA, Chain A"/>
    <property type="match status" value="1"/>
</dbReference>
<protein>
    <recommendedName>
        <fullName evidence="14">Cellulose synthase-like protein G3</fullName>
    </recommendedName>
</protein>
<keyword evidence="4 11" id="KW-0812">Transmembrane</keyword>
<dbReference type="GO" id="GO:0000139">
    <property type="term" value="C:Golgi membrane"/>
    <property type="evidence" value="ECO:0007669"/>
    <property type="project" value="UniProtKB-SubCell"/>
</dbReference>
<keyword evidence="2" id="KW-0328">Glycosyltransferase</keyword>
<dbReference type="GO" id="GO:0071555">
    <property type="term" value="P:cell wall organization"/>
    <property type="evidence" value="ECO:0007669"/>
    <property type="project" value="UniProtKB-KW"/>
</dbReference>
<dbReference type="Proteomes" id="UP001187192">
    <property type="component" value="Unassembled WGS sequence"/>
</dbReference>
<evidence type="ECO:0000256" key="10">
    <source>
        <dbReference type="PIRSR" id="PIRSR605150-2"/>
    </source>
</evidence>
<feature type="transmembrane region" description="Helical" evidence="11">
    <location>
        <begin position="64"/>
        <end position="86"/>
    </location>
</feature>
<sequence>MEALLRSTAGAPPLHTAKLSRLAFSNRIFSAVYASAVLTLIYHHFVTIAHILHNSPTTTTTTMSSLFISLSLLIADLILAFMWATLQSFRMRPVYRTEYPDNLKKVVKESDFPAMDVFICTADPYKEPPMGVVNTALSVMAYDYPAEKVSVYVSDDGGSALTLFAFVEAAKFAAHWLPFCRKNNVVDRSPEVFFAANDCLSSETEKIKVSNFYTI</sequence>
<keyword evidence="8" id="KW-0961">Cell wall biogenesis/degradation</keyword>
<keyword evidence="6" id="KW-0333">Golgi apparatus</keyword>
<comment type="subcellular location">
    <subcellularLocation>
        <location evidence="1">Golgi apparatus membrane</location>
        <topology evidence="1">Multi-pass membrane protein</topology>
    </subcellularLocation>
</comment>
<evidence type="ECO:0000256" key="11">
    <source>
        <dbReference type="SAM" id="Phobius"/>
    </source>
</evidence>
<proteinExistence type="predicted"/>
<dbReference type="InterPro" id="IPR005150">
    <property type="entry name" value="Cellulose_synth"/>
</dbReference>
<accession>A0AA88JCJ7</accession>
<evidence type="ECO:0000256" key="6">
    <source>
        <dbReference type="ARBA" id="ARBA00023034"/>
    </source>
</evidence>
<evidence type="ECO:0000256" key="1">
    <source>
        <dbReference type="ARBA" id="ARBA00004653"/>
    </source>
</evidence>
<keyword evidence="13" id="KW-1185">Reference proteome</keyword>
<comment type="caution">
    <text evidence="12">The sequence shown here is derived from an EMBL/GenBank/DDBJ whole genome shotgun (WGS) entry which is preliminary data.</text>
</comment>
<dbReference type="FunFam" id="3.90.550.10:FF:000138">
    <property type="entry name" value="Cellulose synthase isolog"/>
    <property type="match status" value="1"/>
</dbReference>
<evidence type="ECO:0000256" key="4">
    <source>
        <dbReference type="ARBA" id="ARBA00022692"/>
    </source>
</evidence>
<dbReference type="AlphaFoldDB" id="A0AA88JCJ7"/>
<evidence type="ECO:0000256" key="9">
    <source>
        <dbReference type="ARBA" id="ARBA00037405"/>
    </source>
</evidence>
<reference evidence="12" key="1">
    <citation type="submission" date="2023-07" db="EMBL/GenBank/DDBJ databases">
        <title>draft genome sequence of fig (Ficus carica).</title>
        <authorList>
            <person name="Takahashi T."/>
            <person name="Nishimura K."/>
        </authorList>
    </citation>
    <scope>NUCLEOTIDE SEQUENCE</scope>
</reference>
<evidence type="ECO:0000256" key="8">
    <source>
        <dbReference type="ARBA" id="ARBA00023316"/>
    </source>
</evidence>
<evidence type="ECO:0000256" key="7">
    <source>
        <dbReference type="ARBA" id="ARBA00023136"/>
    </source>
</evidence>
<evidence type="ECO:0008006" key="14">
    <source>
        <dbReference type="Google" id="ProtNLM"/>
    </source>
</evidence>
<dbReference type="Pfam" id="PF03552">
    <property type="entry name" value="Cellulose_synt"/>
    <property type="match status" value="1"/>
</dbReference>
<dbReference type="GO" id="GO:0016760">
    <property type="term" value="F:cellulose synthase (UDP-forming) activity"/>
    <property type="evidence" value="ECO:0007669"/>
    <property type="project" value="InterPro"/>
</dbReference>
<evidence type="ECO:0000313" key="12">
    <source>
        <dbReference type="EMBL" id="GMN68825.1"/>
    </source>
</evidence>
<name>A0AA88JCJ7_FICCA</name>
<evidence type="ECO:0000256" key="3">
    <source>
        <dbReference type="ARBA" id="ARBA00022679"/>
    </source>
</evidence>
<feature type="transmembrane region" description="Helical" evidence="11">
    <location>
        <begin position="28"/>
        <end position="52"/>
    </location>
</feature>
<dbReference type="InterPro" id="IPR029044">
    <property type="entry name" value="Nucleotide-diphossugar_trans"/>
</dbReference>
<dbReference type="PANTHER" id="PTHR13301">
    <property type="entry name" value="X-BOX TRANSCRIPTION FACTOR-RELATED"/>
    <property type="match status" value="1"/>
</dbReference>